<feature type="transmembrane region" description="Helical" evidence="1">
    <location>
        <begin position="12"/>
        <end position="34"/>
    </location>
</feature>
<keyword evidence="1" id="KW-1133">Transmembrane helix</keyword>
<proteinExistence type="predicted"/>
<keyword evidence="1" id="KW-0812">Transmembrane</keyword>
<keyword evidence="1" id="KW-0472">Membrane</keyword>
<protein>
    <submittedName>
        <fullName evidence="2">Uncharacterized protein</fullName>
    </submittedName>
</protein>
<dbReference type="EMBL" id="WTPX01000278">
    <property type="protein sequence ID" value="NNJ28064.1"/>
    <property type="molecule type" value="Genomic_DNA"/>
</dbReference>
<keyword evidence="3" id="KW-1185">Reference proteome</keyword>
<comment type="caution">
    <text evidence="2">The sequence shown here is derived from an EMBL/GenBank/DDBJ whole genome shotgun (WGS) entry which is preliminary data.</text>
</comment>
<reference evidence="2 3" key="1">
    <citation type="journal article" date="2020" name="Syst. Appl. Microbiol.">
        <title>Alienimonas chondri sp. nov., a novel planctomycete isolated from the biofilm of the red alga Chondrus crispus.</title>
        <authorList>
            <person name="Vitorino I."/>
            <person name="Albuquerque L."/>
            <person name="Wiegand S."/>
            <person name="Kallscheuer N."/>
            <person name="da Costa M.S."/>
            <person name="Lobo-da-Cunha A."/>
            <person name="Jogler C."/>
            <person name="Lage O.M."/>
        </authorList>
    </citation>
    <scope>NUCLEOTIDE SEQUENCE [LARGE SCALE GENOMIC DNA]</scope>
    <source>
        <strain evidence="2 3">LzC2</strain>
    </source>
</reference>
<sequence length="37" mass="3965">MFPFYLDLTELAAAHWTGLGLLAAGFLQAVMLIVRGG</sequence>
<dbReference type="Proteomes" id="UP000609651">
    <property type="component" value="Unassembled WGS sequence"/>
</dbReference>
<gene>
    <name evidence="2" type="ORF">LzC2_41750</name>
</gene>
<name>A0ABX1VIW8_9PLAN</name>
<organism evidence="2 3">
    <name type="scientific">Alienimonas chondri</name>
    <dbReference type="NCBI Taxonomy" id="2681879"/>
    <lineage>
        <taxon>Bacteria</taxon>
        <taxon>Pseudomonadati</taxon>
        <taxon>Planctomycetota</taxon>
        <taxon>Planctomycetia</taxon>
        <taxon>Planctomycetales</taxon>
        <taxon>Planctomycetaceae</taxon>
        <taxon>Alienimonas</taxon>
    </lineage>
</organism>
<evidence type="ECO:0000313" key="2">
    <source>
        <dbReference type="EMBL" id="NNJ28064.1"/>
    </source>
</evidence>
<accession>A0ABX1VIW8</accession>
<evidence type="ECO:0000313" key="3">
    <source>
        <dbReference type="Proteomes" id="UP000609651"/>
    </source>
</evidence>
<evidence type="ECO:0000256" key="1">
    <source>
        <dbReference type="SAM" id="Phobius"/>
    </source>
</evidence>